<dbReference type="EMBL" id="JAHGAW010000004">
    <property type="protein sequence ID" value="MBT2186738.1"/>
    <property type="molecule type" value="Genomic_DNA"/>
</dbReference>
<keyword evidence="3" id="KW-1185">Reference proteome</keyword>
<comment type="caution">
    <text evidence="2">The sequence shown here is derived from an EMBL/GenBank/DDBJ whole genome shotgun (WGS) entry which is preliminary data.</text>
</comment>
<dbReference type="AlphaFoldDB" id="A0A9X1DBP6"/>
<reference evidence="2" key="1">
    <citation type="submission" date="2021-05" db="EMBL/GenBank/DDBJ databases">
        <title>Genome of Sphingobium sp. strain.</title>
        <authorList>
            <person name="Fan R."/>
        </authorList>
    </citation>
    <scope>NUCLEOTIDE SEQUENCE</scope>
    <source>
        <strain evidence="2">H33</strain>
    </source>
</reference>
<dbReference type="InterPro" id="IPR041916">
    <property type="entry name" value="Anti_sigma_zinc_sf"/>
</dbReference>
<dbReference type="Proteomes" id="UP001138757">
    <property type="component" value="Unassembled WGS sequence"/>
</dbReference>
<gene>
    <name evidence="2" type="ORF">KK488_07220</name>
</gene>
<dbReference type="InterPro" id="IPR027383">
    <property type="entry name" value="Znf_put"/>
</dbReference>
<dbReference type="RefSeq" id="WP_214622486.1">
    <property type="nucleotide sequence ID" value="NZ_JAHGAW010000004.1"/>
</dbReference>
<proteinExistence type="predicted"/>
<evidence type="ECO:0000313" key="3">
    <source>
        <dbReference type="Proteomes" id="UP001138757"/>
    </source>
</evidence>
<dbReference type="Pfam" id="PF13490">
    <property type="entry name" value="zf-HC2"/>
    <property type="match status" value="1"/>
</dbReference>
<name>A0A9X1DBP6_9SPHN</name>
<accession>A0A9X1DBP6</accession>
<evidence type="ECO:0000259" key="1">
    <source>
        <dbReference type="Pfam" id="PF13490"/>
    </source>
</evidence>
<feature type="domain" description="Putative zinc-finger" evidence="1">
    <location>
        <begin position="15"/>
        <end position="46"/>
    </location>
</feature>
<evidence type="ECO:0000313" key="2">
    <source>
        <dbReference type="EMBL" id="MBT2186738.1"/>
    </source>
</evidence>
<organism evidence="2 3">
    <name type="scientific">Sphingobium nicotianae</name>
    <dbReference type="NCBI Taxonomy" id="2782607"/>
    <lineage>
        <taxon>Bacteria</taxon>
        <taxon>Pseudomonadati</taxon>
        <taxon>Pseudomonadota</taxon>
        <taxon>Alphaproteobacteria</taxon>
        <taxon>Sphingomonadales</taxon>
        <taxon>Sphingomonadaceae</taxon>
        <taxon>Sphingobium</taxon>
    </lineage>
</organism>
<protein>
    <submittedName>
        <fullName evidence="2">Zf-HC2 domain-containing protein</fullName>
    </submittedName>
</protein>
<sequence length="206" mass="21962">MGNVIPLHGDPHETTQRLMPWFLTDMLDPAEHALVEGHLASCAECAAELISEERLRIDLLALPGAPAGDWAALRDRALASQPRPGWWASRGLASRVGLIAAGQAAILLLGIGVYDRLRPAPQAEYHALSAPQPAAHTGNIILIFRPDSRERAMRAALDAVGARLVDGPTAAGAYVLAVPQARRDAALDLLRKRPDIVLAQPIDAAP</sequence>
<dbReference type="Gene3D" id="1.10.10.1320">
    <property type="entry name" value="Anti-sigma factor, zinc-finger domain"/>
    <property type="match status" value="1"/>
</dbReference>